<feature type="chain" id="PRO_5009310917" evidence="3">
    <location>
        <begin position="17"/>
        <end position="214"/>
    </location>
</feature>
<dbReference type="GO" id="GO:0016042">
    <property type="term" value="P:lipid catabolic process"/>
    <property type="evidence" value="ECO:0007669"/>
    <property type="project" value="UniProtKB-KW"/>
</dbReference>
<dbReference type="InterPro" id="IPR036291">
    <property type="entry name" value="NAD(P)-bd_dom_sf"/>
</dbReference>
<dbReference type="Pfam" id="PF02737">
    <property type="entry name" value="3HCDH_N"/>
    <property type="match status" value="1"/>
</dbReference>
<feature type="domain" description="AB hydrolase-1" evidence="4">
    <location>
        <begin position="27"/>
        <end position="131"/>
    </location>
</feature>
<feature type="signal peptide" evidence="3">
    <location>
        <begin position="1"/>
        <end position="16"/>
    </location>
</feature>
<evidence type="ECO:0000259" key="5">
    <source>
        <dbReference type="Pfam" id="PF02737"/>
    </source>
</evidence>
<accession>A0A1I7X0X2</accession>
<dbReference type="Pfam" id="PF00561">
    <property type="entry name" value="Abhydrolase_1"/>
    <property type="match status" value="1"/>
</dbReference>
<feature type="domain" description="3-hydroxyacyl-CoA dehydrogenase NAD binding" evidence="5">
    <location>
        <begin position="178"/>
        <end position="210"/>
    </location>
</feature>
<dbReference type="InterPro" id="IPR006176">
    <property type="entry name" value="3-OHacyl-CoA_DH_NAD-bd"/>
</dbReference>
<keyword evidence="6" id="KW-1185">Reference proteome</keyword>
<dbReference type="GO" id="GO:0006631">
    <property type="term" value="P:fatty acid metabolic process"/>
    <property type="evidence" value="ECO:0007669"/>
    <property type="project" value="InterPro"/>
</dbReference>
<dbReference type="Gene3D" id="3.40.50.720">
    <property type="entry name" value="NAD(P)-binding Rossmann-like Domain"/>
    <property type="match status" value="1"/>
</dbReference>
<keyword evidence="2" id="KW-0443">Lipid metabolism</keyword>
<dbReference type="Gene3D" id="3.40.50.1820">
    <property type="entry name" value="alpha/beta hydrolase"/>
    <property type="match status" value="1"/>
</dbReference>
<evidence type="ECO:0000313" key="6">
    <source>
        <dbReference type="Proteomes" id="UP000095283"/>
    </source>
</evidence>
<organism evidence="6 7">
    <name type="scientific">Heterorhabditis bacteriophora</name>
    <name type="common">Entomopathogenic nematode worm</name>
    <dbReference type="NCBI Taxonomy" id="37862"/>
    <lineage>
        <taxon>Eukaryota</taxon>
        <taxon>Metazoa</taxon>
        <taxon>Ecdysozoa</taxon>
        <taxon>Nematoda</taxon>
        <taxon>Chromadorea</taxon>
        <taxon>Rhabditida</taxon>
        <taxon>Rhabditina</taxon>
        <taxon>Rhabditomorpha</taxon>
        <taxon>Strongyloidea</taxon>
        <taxon>Heterorhabditidae</taxon>
        <taxon>Heterorhabditis</taxon>
    </lineage>
</organism>
<dbReference type="InterPro" id="IPR029058">
    <property type="entry name" value="AB_hydrolase_fold"/>
</dbReference>
<name>A0A1I7X0X2_HETBA</name>
<keyword evidence="3" id="KW-0732">Signal</keyword>
<protein>
    <submittedName>
        <fullName evidence="7">AB hydrolase-1 domain-containing protein</fullName>
    </submittedName>
</protein>
<dbReference type="Proteomes" id="UP000095283">
    <property type="component" value="Unplaced"/>
</dbReference>
<evidence type="ECO:0000256" key="2">
    <source>
        <dbReference type="ARBA" id="ARBA00023098"/>
    </source>
</evidence>
<dbReference type="SUPFAM" id="SSF51735">
    <property type="entry name" value="NAD(P)-binding Rossmann-fold domains"/>
    <property type="match status" value="1"/>
</dbReference>
<sequence length="214" mass="23702">MLRVVLIAFIVSISSNDTIDPECYMTVHGILADGFNWASNMPNQSAGFVFADAGFDIWIANSRGTPPSQKHTGYGPKDDRFWNFTWQDMSSYDLTDSINYVLKETGQKSLYYIGHSQGTVIMFAKLAEDPQFGKKTRVGVYLCHFPAATSSKNILHWTQWRIPSGESWDTSIPITVCNVAVVGGGTMGRGIAIALCRAGYRTVLVESDEKNHAF</sequence>
<dbReference type="AlphaFoldDB" id="A0A1I7X0X2"/>
<evidence type="ECO:0000256" key="1">
    <source>
        <dbReference type="ARBA" id="ARBA00022963"/>
    </source>
</evidence>
<dbReference type="WBParaSite" id="Hba_11093">
    <property type="protein sequence ID" value="Hba_11093"/>
    <property type="gene ID" value="Hba_11093"/>
</dbReference>
<dbReference type="GO" id="GO:0070403">
    <property type="term" value="F:NAD+ binding"/>
    <property type="evidence" value="ECO:0007669"/>
    <property type="project" value="InterPro"/>
</dbReference>
<keyword evidence="1" id="KW-0442">Lipid degradation</keyword>
<proteinExistence type="predicted"/>
<reference evidence="7" key="1">
    <citation type="submission" date="2016-11" db="UniProtKB">
        <authorList>
            <consortium name="WormBaseParasite"/>
        </authorList>
    </citation>
    <scope>IDENTIFICATION</scope>
</reference>
<evidence type="ECO:0000313" key="7">
    <source>
        <dbReference type="WBParaSite" id="Hba_11093"/>
    </source>
</evidence>
<evidence type="ECO:0000256" key="3">
    <source>
        <dbReference type="SAM" id="SignalP"/>
    </source>
</evidence>
<dbReference type="PANTHER" id="PTHR11005">
    <property type="entry name" value="LYSOSOMAL ACID LIPASE-RELATED"/>
    <property type="match status" value="1"/>
</dbReference>
<dbReference type="SUPFAM" id="SSF53474">
    <property type="entry name" value="alpha/beta-Hydrolases"/>
    <property type="match status" value="1"/>
</dbReference>
<dbReference type="InterPro" id="IPR000073">
    <property type="entry name" value="AB_hydrolase_1"/>
</dbReference>
<evidence type="ECO:0000259" key="4">
    <source>
        <dbReference type="Pfam" id="PF00561"/>
    </source>
</evidence>